<name>B3ETJ4_AMOA5</name>
<dbReference type="eggNOG" id="COG0515">
    <property type="taxonomic scope" value="Bacteria"/>
</dbReference>
<evidence type="ECO:0000313" key="2">
    <source>
        <dbReference type="EMBL" id="ACE06546.1"/>
    </source>
</evidence>
<organism evidence="2 3">
    <name type="scientific">Amoebophilus asiaticus (strain 5a2)</name>
    <dbReference type="NCBI Taxonomy" id="452471"/>
    <lineage>
        <taxon>Bacteria</taxon>
        <taxon>Pseudomonadati</taxon>
        <taxon>Bacteroidota</taxon>
        <taxon>Cytophagia</taxon>
        <taxon>Cytophagales</taxon>
        <taxon>Amoebophilaceae</taxon>
        <taxon>Candidatus Amoebophilus</taxon>
    </lineage>
</organism>
<reference evidence="2 3" key="1">
    <citation type="journal article" date="2010" name="J. Bacteriol.">
        <title>The genome of the amoeba symbiont 'Candidatus Amoebophilus asiaticus' reveals common mechanisms for host cell interaction among amoeba-associated bacteria.</title>
        <authorList>
            <person name="Schmitz-Esser S."/>
            <person name="Tischler P."/>
            <person name="Arnold R."/>
            <person name="Montanaro J."/>
            <person name="Wagner M."/>
            <person name="Rattei T."/>
            <person name="Horn M."/>
        </authorList>
    </citation>
    <scope>NUCLEOTIDE SEQUENCE [LARGE SCALE GENOMIC DNA]</scope>
    <source>
        <strain evidence="2 3">5a2</strain>
    </source>
</reference>
<dbReference type="AlphaFoldDB" id="B3ETJ4"/>
<dbReference type="EMBL" id="CP001102">
    <property type="protein sequence ID" value="ACE06546.1"/>
    <property type="molecule type" value="Genomic_DNA"/>
</dbReference>
<evidence type="ECO:0000313" key="3">
    <source>
        <dbReference type="Proteomes" id="UP000001227"/>
    </source>
</evidence>
<evidence type="ECO:0000256" key="1">
    <source>
        <dbReference type="SAM" id="MobiDB-lite"/>
    </source>
</evidence>
<dbReference type="PROSITE" id="PS51257">
    <property type="entry name" value="PROKAR_LIPOPROTEIN"/>
    <property type="match status" value="1"/>
</dbReference>
<dbReference type="RefSeq" id="WP_012473301.1">
    <property type="nucleotide sequence ID" value="NC_010830.1"/>
</dbReference>
<dbReference type="KEGG" id="aas:Aasi_1219"/>
<feature type="compositionally biased region" description="Basic residues" evidence="1">
    <location>
        <begin position="147"/>
        <end position="157"/>
    </location>
</feature>
<gene>
    <name evidence="2" type="ordered locus">Aasi_1219</name>
</gene>
<sequence length="157" mass="17819">MKRSYNLFQQYIAYVLLISLFLQGCNRLNSPLLPIQEEEIASIQTYTQQQLTPQLQANIQPLVDQTVTAEGGHAVTFYEYKGELQASVEPLDEKHSVYNGLPVEIKDETDLASLPHLPKKIQQNRILIQLAQGKQPFKEGGRASGRNGRRRRGSSRR</sequence>
<dbReference type="Proteomes" id="UP000001227">
    <property type="component" value="Chromosome"/>
</dbReference>
<proteinExistence type="predicted"/>
<dbReference type="HOGENOM" id="CLU_1674260_0_0_10"/>
<keyword evidence="3" id="KW-1185">Reference proteome</keyword>
<accession>B3ETJ4</accession>
<protein>
    <submittedName>
        <fullName evidence="2">Uncharacterized protein</fullName>
    </submittedName>
</protein>
<feature type="region of interest" description="Disordered" evidence="1">
    <location>
        <begin position="132"/>
        <end position="157"/>
    </location>
</feature>